<keyword evidence="2 4" id="KW-0378">Hydrolase</keyword>
<dbReference type="InterPro" id="IPR011059">
    <property type="entry name" value="Metal-dep_hydrolase_composite"/>
</dbReference>
<accession>A0A158IJN3</accession>
<dbReference type="AlphaFoldDB" id="A0A158IJN3"/>
<dbReference type="Proteomes" id="UP000054925">
    <property type="component" value="Unassembled WGS sequence"/>
</dbReference>
<dbReference type="InterPro" id="IPR006680">
    <property type="entry name" value="Amidohydro-rel"/>
</dbReference>
<gene>
    <name evidence="4" type="primary">trzA</name>
    <name evidence="4" type="ORF">AWB67_02566</name>
</gene>
<feature type="domain" description="Amidohydrolase-related" evidence="3">
    <location>
        <begin position="85"/>
        <end position="411"/>
    </location>
</feature>
<evidence type="ECO:0000256" key="1">
    <source>
        <dbReference type="ARBA" id="ARBA00006745"/>
    </source>
</evidence>
<dbReference type="Pfam" id="PF01979">
    <property type="entry name" value="Amidohydro_1"/>
    <property type="match status" value="1"/>
</dbReference>
<dbReference type="EC" id="3.8.1.-" evidence="4"/>
<dbReference type="PANTHER" id="PTHR43794">
    <property type="entry name" value="AMINOHYDROLASE SSNA-RELATED"/>
    <property type="match status" value="1"/>
</dbReference>
<dbReference type="InterPro" id="IPR032466">
    <property type="entry name" value="Metal_Hydrolase"/>
</dbReference>
<sequence length="582" mass="62698">MTRAVRRWYPLSPDPATADLASPVDPLDSARCALAGRVVTMDDTFTVKRKGVVYIDHGGIVAIRNRSDRAPAGFEGVRVLDTGGTIFPGLIELHNHLSYNALPLWSPVPQLYQDRGQWPNHPDYRRLISGPMTVVGKYRDARGQAALLAPLVRYVECKCILGGVTTSQGIMLSSNAGVQRYYRGILRNVEQTDDPALSEAKARIADVDAKSAKSFLARLNQEDSCFLLHLAEGITPADATVSTARKHFLALEVTPGKWAINDRLTAIHAAGLVPGDFETLARFGGAMVWSPLSNLLLYGATAHVDAARKAKVRIGIGSDWSPSGSKNLLGELKVAWLYSQHMLDGLFSARDLVAMATRDAAAILKWQAALGSLEAGKRADLIVIDGNTGDPYEGLIESKETAIQLVMINGVARYGLPAIMRALDAEGETLKVGKEERQLFLEQATGDPDVAKVSLGAATKALKRAFKQLPKLAKEIESGKPAPANARLAAMDAPKPVVWTLALDEIQSTGMDQRPRLPYDGLEDFTGPNLQPAAFAGPALSTVLGPIELDPLTVADDPNFLKRIAAEPNVPDVIRKGLAALY</sequence>
<dbReference type="EMBL" id="FCOL02000012">
    <property type="protein sequence ID" value="SAL56768.1"/>
    <property type="molecule type" value="Genomic_DNA"/>
</dbReference>
<comment type="similarity">
    <text evidence="1">Belongs to the metallo-dependent hydrolases superfamily. ATZ/TRZ family.</text>
</comment>
<dbReference type="Gene3D" id="3.20.20.140">
    <property type="entry name" value="Metal-dependent hydrolases"/>
    <property type="match status" value="2"/>
</dbReference>
<name>A0A158IJN3_9BURK</name>
<organism evidence="4 5">
    <name type="scientific">Caballeronia terrestris</name>
    <dbReference type="NCBI Taxonomy" id="1226301"/>
    <lineage>
        <taxon>Bacteria</taxon>
        <taxon>Pseudomonadati</taxon>
        <taxon>Pseudomonadota</taxon>
        <taxon>Betaproteobacteria</taxon>
        <taxon>Burkholderiales</taxon>
        <taxon>Burkholderiaceae</taxon>
        <taxon>Caballeronia</taxon>
    </lineage>
</organism>
<evidence type="ECO:0000256" key="2">
    <source>
        <dbReference type="ARBA" id="ARBA00022801"/>
    </source>
</evidence>
<dbReference type="Gene3D" id="2.30.40.10">
    <property type="entry name" value="Urease, subunit C, domain 1"/>
    <property type="match status" value="1"/>
</dbReference>
<protein>
    <submittedName>
        <fullName evidence="4">S-triazine hydrolase</fullName>
        <ecNumber evidence="4">3.8.1.-</ecNumber>
    </submittedName>
</protein>
<proteinExistence type="inferred from homology"/>
<dbReference type="SUPFAM" id="SSF51338">
    <property type="entry name" value="Composite domain of metallo-dependent hydrolases"/>
    <property type="match status" value="1"/>
</dbReference>
<evidence type="ECO:0000313" key="5">
    <source>
        <dbReference type="Proteomes" id="UP000054925"/>
    </source>
</evidence>
<keyword evidence="5" id="KW-1185">Reference proteome</keyword>
<dbReference type="InterPro" id="IPR050287">
    <property type="entry name" value="MTA/SAH_deaminase"/>
</dbReference>
<reference evidence="4" key="1">
    <citation type="submission" date="2016-01" db="EMBL/GenBank/DDBJ databases">
        <authorList>
            <person name="Peeters C."/>
        </authorList>
    </citation>
    <scope>NUCLEOTIDE SEQUENCE [LARGE SCALE GENOMIC DNA]</scope>
    <source>
        <strain evidence="4">LMG 22937</strain>
    </source>
</reference>
<comment type="caution">
    <text evidence="4">The sequence shown here is derived from an EMBL/GenBank/DDBJ whole genome shotgun (WGS) entry which is preliminary data.</text>
</comment>
<evidence type="ECO:0000313" key="4">
    <source>
        <dbReference type="EMBL" id="SAL56768.1"/>
    </source>
</evidence>
<dbReference type="SUPFAM" id="SSF51556">
    <property type="entry name" value="Metallo-dependent hydrolases"/>
    <property type="match status" value="1"/>
</dbReference>
<dbReference type="GO" id="GO:0016810">
    <property type="term" value="F:hydrolase activity, acting on carbon-nitrogen (but not peptide) bonds"/>
    <property type="evidence" value="ECO:0007669"/>
    <property type="project" value="InterPro"/>
</dbReference>
<evidence type="ECO:0000259" key="3">
    <source>
        <dbReference type="Pfam" id="PF01979"/>
    </source>
</evidence>
<dbReference type="PANTHER" id="PTHR43794:SF11">
    <property type="entry name" value="AMIDOHYDROLASE-RELATED DOMAIN-CONTAINING PROTEIN"/>
    <property type="match status" value="1"/>
</dbReference>